<organism evidence="7">
    <name type="scientific">Gracilinema caldarium</name>
    <dbReference type="NCBI Taxonomy" id="215591"/>
    <lineage>
        <taxon>Bacteria</taxon>
        <taxon>Pseudomonadati</taxon>
        <taxon>Spirochaetota</taxon>
        <taxon>Spirochaetia</taxon>
        <taxon>Spirochaetales</taxon>
        <taxon>Breznakiellaceae</taxon>
        <taxon>Gracilinema</taxon>
    </lineage>
</organism>
<dbReference type="GO" id="GO:0015920">
    <property type="term" value="P:lipopolysaccharide transport"/>
    <property type="evidence" value="ECO:0007669"/>
    <property type="project" value="TreeGrafter"/>
</dbReference>
<accession>A0A7C3IHW3</accession>
<dbReference type="InterPro" id="IPR005495">
    <property type="entry name" value="LptG/LptF_permease"/>
</dbReference>
<evidence type="ECO:0000256" key="2">
    <source>
        <dbReference type="ARBA" id="ARBA00022475"/>
    </source>
</evidence>
<sequence>MKRNSRGLSLTLFRYIFTEAAFSFFVAFLFFFFIFFINQLLLMAEEILSKRVPFNQVMLLLLYSLPAIVAMAAPFAALVGILMAIGRLSSDNEVLVLLASGFSYRVIYVPVIVLGLLISLISFIANDILLPIGTLEFGKLYRKILIASPALELESNTVKRYKDTLIITGEAVGKKIDNMIIIDRTSDGERRIISAKHTELIANQAQSDLTINLYNAFMQTFKDSNRMDYDYVRSKVLQYSISQSNISQVFGSVGPREMSSADVWKEIVKKQDSVNTRIANKKITLLESALRIESELRNRSEKQIDWNQVSQRASMLRNELNSLRDIAEDRNLKIYRLEFYKKFSIPFGALSFVFLAIPLGLFARKSGQTVGFGFGLLIAMLYWALLIGGQTLGSRLGYSPFWAMWLPNIMAIVIGTILGLERIRR</sequence>
<protein>
    <submittedName>
        <fullName evidence="7">YjgP/YjgQ family permease</fullName>
    </submittedName>
</protein>
<evidence type="ECO:0000256" key="5">
    <source>
        <dbReference type="ARBA" id="ARBA00023136"/>
    </source>
</evidence>
<dbReference type="PANTHER" id="PTHR33529">
    <property type="entry name" value="SLR0882 PROTEIN-RELATED"/>
    <property type="match status" value="1"/>
</dbReference>
<proteinExistence type="predicted"/>
<evidence type="ECO:0000313" key="7">
    <source>
        <dbReference type="EMBL" id="HFH29481.1"/>
    </source>
</evidence>
<dbReference type="GO" id="GO:0043190">
    <property type="term" value="C:ATP-binding cassette (ABC) transporter complex"/>
    <property type="evidence" value="ECO:0007669"/>
    <property type="project" value="TreeGrafter"/>
</dbReference>
<feature type="transmembrane region" description="Helical" evidence="6">
    <location>
        <begin position="106"/>
        <end position="125"/>
    </location>
</feature>
<name>A0A7C3IHW3_9SPIR</name>
<feature type="transmembrane region" description="Helical" evidence="6">
    <location>
        <begin position="57"/>
        <end position="85"/>
    </location>
</feature>
<dbReference type="EMBL" id="DSVL01000254">
    <property type="protein sequence ID" value="HFH29481.1"/>
    <property type="molecule type" value="Genomic_DNA"/>
</dbReference>
<feature type="transmembrane region" description="Helical" evidence="6">
    <location>
        <begin position="12"/>
        <end position="37"/>
    </location>
</feature>
<keyword evidence="5 6" id="KW-0472">Membrane</keyword>
<feature type="transmembrane region" description="Helical" evidence="6">
    <location>
        <begin position="343"/>
        <end position="363"/>
    </location>
</feature>
<evidence type="ECO:0000256" key="4">
    <source>
        <dbReference type="ARBA" id="ARBA00022989"/>
    </source>
</evidence>
<dbReference type="PANTHER" id="PTHR33529:SF6">
    <property type="entry name" value="YJGP_YJGQ FAMILY PERMEASE"/>
    <property type="match status" value="1"/>
</dbReference>
<evidence type="ECO:0000256" key="6">
    <source>
        <dbReference type="SAM" id="Phobius"/>
    </source>
</evidence>
<keyword evidence="2" id="KW-1003">Cell membrane</keyword>
<dbReference type="AlphaFoldDB" id="A0A7C3IHW3"/>
<reference evidence="7" key="1">
    <citation type="journal article" date="2020" name="mSystems">
        <title>Genome- and Community-Level Interaction Insights into Carbon Utilization and Element Cycling Functions of Hydrothermarchaeota in Hydrothermal Sediment.</title>
        <authorList>
            <person name="Zhou Z."/>
            <person name="Liu Y."/>
            <person name="Xu W."/>
            <person name="Pan J."/>
            <person name="Luo Z.H."/>
            <person name="Li M."/>
        </authorList>
    </citation>
    <scope>NUCLEOTIDE SEQUENCE [LARGE SCALE GENOMIC DNA]</scope>
    <source>
        <strain evidence="7">SpSt-503</strain>
    </source>
</reference>
<keyword evidence="3 6" id="KW-0812">Transmembrane</keyword>
<comment type="subcellular location">
    <subcellularLocation>
        <location evidence="1">Cell membrane</location>
        <topology evidence="1">Multi-pass membrane protein</topology>
    </subcellularLocation>
</comment>
<comment type="caution">
    <text evidence="7">The sequence shown here is derived from an EMBL/GenBank/DDBJ whole genome shotgun (WGS) entry which is preliminary data.</text>
</comment>
<dbReference type="Pfam" id="PF03739">
    <property type="entry name" value="LptF_LptG"/>
    <property type="match status" value="1"/>
</dbReference>
<feature type="transmembrane region" description="Helical" evidence="6">
    <location>
        <begin position="401"/>
        <end position="420"/>
    </location>
</feature>
<keyword evidence="4 6" id="KW-1133">Transmembrane helix</keyword>
<feature type="transmembrane region" description="Helical" evidence="6">
    <location>
        <begin position="370"/>
        <end position="389"/>
    </location>
</feature>
<evidence type="ECO:0000256" key="1">
    <source>
        <dbReference type="ARBA" id="ARBA00004651"/>
    </source>
</evidence>
<evidence type="ECO:0000256" key="3">
    <source>
        <dbReference type="ARBA" id="ARBA00022692"/>
    </source>
</evidence>
<gene>
    <name evidence="7" type="ORF">ENS59_08215</name>
</gene>